<feature type="binding site" evidence="7">
    <location>
        <position position="125"/>
    </location>
    <ligand>
        <name>Zn(2+)</name>
        <dbReference type="ChEBI" id="CHEBI:29105"/>
        <label>2</label>
    </ligand>
</feature>
<feature type="binding site" evidence="7">
    <location>
        <position position="57"/>
    </location>
    <ligand>
        <name>Zn(2+)</name>
        <dbReference type="ChEBI" id="CHEBI:29105"/>
        <label>2</label>
    </ligand>
</feature>
<dbReference type="RefSeq" id="WP_100287721.1">
    <property type="nucleotide sequence ID" value="NZ_PHHA01000002.1"/>
</dbReference>
<dbReference type="Pfam" id="PF16123">
    <property type="entry name" value="HAGH_C"/>
    <property type="match status" value="1"/>
</dbReference>
<comment type="cofactor">
    <cofactor evidence="7">
        <name>Zn(2+)</name>
        <dbReference type="ChEBI" id="CHEBI:29105"/>
    </cofactor>
    <text evidence="7">Binds 2 Zn(2+) ions per subunit.</text>
</comment>
<dbReference type="NCBIfam" id="TIGR03413">
    <property type="entry name" value="GSH_gloB"/>
    <property type="match status" value="1"/>
</dbReference>
<protein>
    <recommendedName>
        <fullName evidence="7">Hydroxyacylglutathione hydrolase</fullName>
        <ecNumber evidence="7">3.1.2.6</ecNumber>
    </recommendedName>
    <alternativeName>
        <fullName evidence="7">Glyoxalase II</fullName>
        <shortName evidence="7">Glx II</shortName>
    </alternativeName>
</protein>
<dbReference type="PANTHER" id="PTHR43705:SF1">
    <property type="entry name" value="HYDROXYACYLGLUTATHIONE HYDROLASE GLOB"/>
    <property type="match status" value="1"/>
</dbReference>
<comment type="similarity">
    <text evidence="3 7">Belongs to the metallo-beta-lactamase superfamily. Glyoxalase II family.</text>
</comment>
<organism evidence="9 10">
    <name type="scientific">Conservatibacter flavescens</name>
    <dbReference type="NCBI Taxonomy" id="28161"/>
    <lineage>
        <taxon>Bacteria</taxon>
        <taxon>Pseudomonadati</taxon>
        <taxon>Pseudomonadota</taxon>
        <taxon>Gammaproteobacteria</taxon>
        <taxon>Pasteurellales</taxon>
        <taxon>Pasteurellaceae</taxon>
        <taxon>Conservatibacter</taxon>
    </lineage>
</organism>
<evidence type="ECO:0000256" key="5">
    <source>
        <dbReference type="ARBA" id="ARBA00022801"/>
    </source>
</evidence>
<evidence type="ECO:0000256" key="2">
    <source>
        <dbReference type="ARBA" id="ARBA00004963"/>
    </source>
</evidence>
<evidence type="ECO:0000256" key="4">
    <source>
        <dbReference type="ARBA" id="ARBA00022723"/>
    </source>
</evidence>
<feature type="domain" description="Metallo-beta-lactamase" evidence="8">
    <location>
        <begin position="10"/>
        <end position="163"/>
    </location>
</feature>
<feature type="binding site" evidence="7">
    <location>
        <position position="52"/>
    </location>
    <ligand>
        <name>Zn(2+)</name>
        <dbReference type="ChEBI" id="CHEBI:29105"/>
        <label>1</label>
    </ligand>
</feature>
<dbReference type="Proteomes" id="UP000229329">
    <property type="component" value="Unassembled WGS sequence"/>
</dbReference>
<comment type="function">
    <text evidence="7">Thiolesterase that catalyzes the hydrolysis of S-D-lactoyl-glutathione to form glutathione and D-lactic acid.</text>
</comment>
<dbReference type="AlphaFoldDB" id="A0A2M8S5M9"/>
<dbReference type="Gene3D" id="3.60.15.10">
    <property type="entry name" value="Ribonuclease Z/Hydroxyacylglutathione hydrolase-like"/>
    <property type="match status" value="1"/>
</dbReference>
<name>A0A2M8S5M9_9PAST</name>
<keyword evidence="10" id="KW-1185">Reference proteome</keyword>
<comment type="subunit">
    <text evidence="7">Monomer.</text>
</comment>
<feature type="binding site" evidence="7">
    <location>
        <position position="108"/>
    </location>
    <ligand>
        <name>Zn(2+)</name>
        <dbReference type="ChEBI" id="CHEBI:29105"/>
        <label>1</label>
    </ligand>
</feature>
<keyword evidence="4 7" id="KW-0479">Metal-binding</keyword>
<dbReference type="GO" id="GO:0019243">
    <property type="term" value="P:methylglyoxal catabolic process to D-lactate via S-lactoyl-glutathione"/>
    <property type="evidence" value="ECO:0007669"/>
    <property type="project" value="UniProtKB-UniRule"/>
</dbReference>
<dbReference type="InterPro" id="IPR017782">
    <property type="entry name" value="Hydroxyacylglutathione_Hdrlase"/>
</dbReference>
<dbReference type="PANTHER" id="PTHR43705">
    <property type="entry name" value="HYDROXYACYLGLUTATHIONE HYDROLASE"/>
    <property type="match status" value="1"/>
</dbReference>
<keyword evidence="5 7" id="KW-0378">Hydrolase</keyword>
<evidence type="ECO:0000313" key="10">
    <source>
        <dbReference type="Proteomes" id="UP000229329"/>
    </source>
</evidence>
<sequence>MLIALPALNDNYIWVYGRENLPVIVIDPSESKQVIRYLNEQNLSLEAILLTHLHDDHVGGVAALKAHYPDVPVFGSTETANKGAEYIVNSGVFSTKHYNVQVLPSGGHTANHVSFLIDDHLFCGDTIFSGGCGRVFTGDYALMFESLQRLKALPDTTIICPAHEYTLSNLCFAEHIMTEKSAVQNHKVLVEQLRAEQKPSLPTSLGLEKQINPFLQVNDLQTFIQLRKAKDQF</sequence>
<dbReference type="InterPro" id="IPR050110">
    <property type="entry name" value="Glyoxalase_II_hydrolase"/>
</dbReference>
<evidence type="ECO:0000259" key="8">
    <source>
        <dbReference type="SMART" id="SM00849"/>
    </source>
</evidence>
<dbReference type="InterPro" id="IPR032282">
    <property type="entry name" value="HAGH_C"/>
</dbReference>
<evidence type="ECO:0000256" key="1">
    <source>
        <dbReference type="ARBA" id="ARBA00001623"/>
    </source>
</evidence>
<dbReference type="CDD" id="cd07723">
    <property type="entry name" value="hydroxyacylglutathione_hydrolase_MBL-fold"/>
    <property type="match status" value="1"/>
</dbReference>
<dbReference type="SMART" id="SM00849">
    <property type="entry name" value="Lactamase_B"/>
    <property type="match status" value="1"/>
</dbReference>
<dbReference type="EC" id="3.1.2.6" evidence="7"/>
<comment type="catalytic activity">
    <reaction evidence="1 7">
        <text>an S-(2-hydroxyacyl)glutathione + H2O = a 2-hydroxy carboxylate + glutathione + H(+)</text>
        <dbReference type="Rhea" id="RHEA:21864"/>
        <dbReference type="ChEBI" id="CHEBI:15377"/>
        <dbReference type="ChEBI" id="CHEBI:15378"/>
        <dbReference type="ChEBI" id="CHEBI:57925"/>
        <dbReference type="ChEBI" id="CHEBI:58896"/>
        <dbReference type="ChEBI" id="CHEBI:71261"/>
        <dbReference type="EC" id="3.1.2.6"/>
    </reaction>
</comment>
<dbReference type="SUPFAM" id="SSF56281">
    <property type="entry name" value="Metallo-hydrolase/oxidoreductase"/>
    <property type="match status" value="1"/>
</dbReference>
<proteinExistence type="inferred from homology"/>
<dbReference type="InterPro" id="IPR001279">
    <property type="entry name" value="Metallo-B-lactamas"/>
</dbReference>
<dbReference type="InterPro" id="IPR035680">
    <property type="entry name" value="Clx_II_MBL"/>
</dbReference>
<dbReference type="InterPro" id="IPR036866">
    <property type="entry name" value="RibonucZ/Hydroxyglut_hydro"/>
</dbReference>
<dbReference type="OrthoDB" id="9802248at2"/>
<reference evidence="9 10" key="1">
    <citation type="submission" date="2017-11" db="EMBL/GenBank/DDBJ databases">
        <title>Reclassification of Bisgaard taxon 7 as Conservatibacter flavescens gen. nov., sp. nov.</title>
        <authorList>
            <person name="Christensen H."/>
        </authorList>
    </citation>
    <scope>NUCLEOTIDE SEQUENCE [LARGE SCALE GENOMIC DNA]</scope>
    <source>
        <strain evidence="9 10">7_4</strain>
    </source>
</reference>
<dbReference type="GO" id="GO:0046872">
    <property type="term" value="F:metal ion binding"/>
    <property type="evidence" value="ECO:0007669"/>
    <property type="project" value="UniProtKB-KW"/>
</dbReference>
<keyword evidence="6 7" id="KW-0862">Zinc</keyword>
<dbReference type="EMBL" id="PHHA01000002">
    <property type="protein sequence ID" value="PJG86446.1"/>
    <property type="molecule type" value="Genomic_DNA"/>
</dbReference>
<evidence type="ECO:0000256" key="3">
    <source>
        <dbReference type="ARBA" id="ARBA00006759"/>
    </source>
</evidence>
<feature type="binding site" evidence="7">
    <location>
        <position position="54"/>
    </location>
    <ligand>
        <name>Zn(2+)</name>
        <dbReference type="ChEBI" id="CHEBI:29105"/>
        <label>1</label>
    </ligand>
</feature>
<feature type="binding site" evidence="7">
    <location>
        <position position="56"/>
    </location>
    <ligand>
        <name>Zn(2+)</name>
        <dbReference type="ChEBI" id="CHEBI:29105"/>
        <label>2</label>
    </ligand>
</feature>
<accession>A0A2M8S5M9</accession>
<gene>
    <name evidence="7 9" type="primary">gloB</name>
    <name evidence="9" type="ORF">CVP05_01150</name>
</gene>
<dbReference type="UniPathway" id="UPA00619">
    <property type="reaction ID" value="UER00676"/>
</dbReference>
<dbReference type="Pfam" id="PF00753">
    <property type="entry name" value="Lactamase_B"/>
    <property type="match status" value="2"/>
</dbReference>
<comment type="pathway">
    <text evidence="2 7">Secondary metabolite metabolism; methylglyoxal degradation; (R)-lactate from methylglyoxal: step 2/2.</text>
</comment>
<evidence type="ECO:0000256" key="6">
    <source>
        <dbReference type="ARBA" id="ARBA00022833"/>
    </source>
</evidence>
<feature type="binding site" evidence="7">
    <location>
        <position position="163"/>
    </location>
    <ligand>
        <name>Zn(2+)</name>
        <dbReference type="ChEBI" id="CHEBI:29105"/>
        <label>2</label>
    </ligand>
</feature>
<evidence type="ECO:0000256" key="7">
    <source>
        <dbReference type="HAMAP-Rule" id="MF_01374"/>
    </source>
</evidence>
<dbReference type="GO" id="GO:0004416">
    <property type="term" value="F:hydroxyacylglutathione hydrolase activity"/>
    <property type="evidence" value="ECO:0007669"/>
    <property type="project" value="UniProtKB-UniRule"/>
</dbReference>
<dbReference type="HAMAP" id="MF_01374">
    <property type="entry name" value="Glyoxalase_2"/>
    <property type="match status" value="1"/>
</dbReference>
<comment type="caution">
    <text evidence="9">The sequence shown here is derived from an EMBL/GenBank/DDBJ whole genome shotgun (WGS) entry which is preliminary data.</text>
</comment>
<feature type="binding site" evidence="7">
    <location>
        <position position="125"/>
    </location>
    <ligand>
        <name>Zn(2+)</name>
        <dbReference type="ChEBI" id="CHEBI:29105"/>
        <label>1</label>
    </ligand>
</feature>
<evidence type="ECO:0000313" key="9">
    <source>
        <dbReference type="EMBL" id="PJG86446.1"/>
    </source>
</evidence>